<keyword evidence="6" id="KW-0333">Golgi apparatus</keyword>
<dbReference type="Proteomes" id="UP000258309">
    <property type="component" value="Unassembled WGS sequence"/>
</dbReference>
<evidence type="ECO:0000256" key="1">
    <source>
        <dbReference type="ARBA" id="ARBA00004395"/>
    </source>
</evidence>
<keyword evidence="4" id="KW-0813">Transport</keyword>
<feature type="domain" description="COG4 transport protein middle alpha-helical bundle" evidence="10">
    <location>
        <begin position="190"/>
        <end position="532"/>
    </location>
</feature>
<dbReference type="InterPro" id="IPR013167">
    <property type="entry name" value="COG4_M"/>
</dbReference>
<dbReference type="InterPro" id="IPR048684">
    <property type="entry name" value="COG4_C"/>
</dbReference>
<evidence type="ECO:0000259" key="10">
    <source>
        <dbReference type="SMART" id="SM00762"/>
    </source>
</evidence>
<sequence length="807" mass="89003">MPPNGLQNGASSMPSLPPQSPDNANSQHGIYDASSVTAIRTILAALHTRETAVTNRLQDLISSQASLSRDLGHLDLLRAHLGVQAVATRTISNDMLDNAASTAAALSSKVKALDLEKKHVEETLAVVEQVAELKACVQGVVGSMGAPQDWEAAAGYVARARKIPRNVIEGRFASKTVPSVEVPEAPSITLENAKESLCGLFLREFEKAAAEGDGAKVTRFFKLFPLIGREVEGLDVYGRYVCQGVAGTARKNLKEGTAGSGRKEGFFYANALTKLFEHIAQILEGHGGLVERHYGAGKMVKVIERLQMEADVQGGIILDTWGDERNVDRRLTDVKSYPFSFLVHSFLPTQRSSGTPRSNSPAVGGTANGRNSEDEGVDMKEVDALLSESAVMLGRWSLYSRFLSAKCRDPALSPDEPLTIPDLLVKSALNHKVSARLTTPFNIMTTFFFRRSVEKAFQLDESPTGLSLNPSKPLDGNPPYIISAVDDVMYIVNTVLQRSISTSQRDVVASVIPTVSRVLGSDFIGMIQRKMRDESYPKAVIQGGFPPEDKIISFIILINSLDVSNDYVGRIVSSRLSESPQTNGHAGGPTGGGSLQDLFPFDHDSTFVAHALEALNTSFTSKTSELLDSGLQVMFNQVIKPRLRPVLSDTFRDVDYLLTEEDLQEIARQNDEDDETIMVDLITQRFEHSWDMLMRPIQRIMTERYFGILLEQTAKYLSRVLEKRVWSYSGRMNAIGATRMERDFSGIVSIVARGGKYSLRDLFTRITQIGMVVNMDKEEWEAINEGDDMVWVLTMEERLKARAMIRE</sequence>
<keyword evidence="7" id="KW-0472">Membrane</keyword>
<evidence type="ECO:0000256" key="7">
    <source>
        <dbReference type="ARBA" id="ARBA00023136"/>
    </source>
</evidence>
<dbReference type="Pfam" id="PF20663">
    <property type="entry name" value="COG4_N"/>
    <property type="match status" value="1"/>
</dbReference>
<dbReference type="GO" id="GO:0015031">
    <property type="term" value="P:protein transport"/>
    <property type="evidence" value="ECO:0007669"/>
    <property type="project" value="UniProtKB-KW"/>
</dbReference>
<keyword evidence="12" id="KW-1185">Reference proteome</keyword>
<evidence type="ECO:0000256" key="6">
    <source>
        <dbReference type="ARBA" id="ARBA00023034"/>
    </source>
</evidence>
<comment type="subcellular location">
    <subcellularLocation>
        <location evidence="1">Golgi apparatus membrane</location>
        <topology evidence="1">Peripheral membrane protein</topology>
    </subcellularLocation>
</comment>
<dbReference type="Pfam" id="PF20662">
    <property type="entry name" value="COG4_C"/>
    <property type="match status" value="1"/>
</dbReference>
<gene>
    <name evidence="11" type="ORF">B7463_g5019</name>
</gene>
<dbReference type="GO" id="GO:0000139">
    <property type="term" value="C:Golgi membrane"/>
    <property type="evidence" value="ECO:0007669"/>
    <property type="project" value="UniProtKB-SubCell"/>
</dbReference>
<evidence type="ECO:0000256" key="9">
    <source>
        <dbReference type="SAM" id="MobiDB-lite"/>
    </source>
</evidence>
<feature type="compositionally biased region" description="Polar residues" evidence="9">
    <location>
        <begin position="350"/>
        <end position="361"/>
    </location>
</feature>
<comment type="caution">
    <text evidence="11">The sequence shown here is derived from an EMBL/GenBank/DDBJ whole genome shotgun (WGS) entry which is preliminary data.</text>
</comment>
<evidence type="ECO:0000256" key="4">
    <source>
        <dbReference type="ARBA" id="ARBA00022448"/>
    </source>
</evidence>
<evidence type="ECO:0000313" key="11">
    <source>
        <dbReference type="EMBL" id="RFU31306.1"/>
    </source>
</evidence>
<dbReference type="EMBL" id="NCSJ02000078">
    <property type="protein sequence ID" value="RFU31306.1"/>
    <property type="molecule type" value="Genomic_DNA"/>
</dbReference>
<evidence type="ECO:0000256" key="5">
    <source>
        <dbReference type="ARBA" id="ARBA00022927"/>
    </source>
</evidence>
<comment type="similarity">
    <text evidence="2">Belongs to the COG4 family.</text>
</comment>
<proteinExistence type="inferred from homology"/>
<dbReference type="Pfam" id="PF08318">
    <property type="entry name" value="COG4_m"/>
    <property type="match status" value="1"/>
</dbReference>
<dbReference type="OMA" id="RASECQQ"/>
<protein>
    <recommendedName>
        <fullName evidence="3">Conserved oligomeric Golgi complex subunit 4</fullName>
    </recommendedName>
    <alternativeName>
        <fullName evidence="8">Component of oligomeric Golgi complex 4</fullName>
    </alternativeName>
</protein>
<name>A0A3E2HD29_SCYLI</name>
<dbReference type="PANTHER" id="PTHR24016">
    <property type="entry name" value="CONSERVED OLIGOMERIC GOLGI COMPLEX SUBUNIT 4"/>
    <property type="match status" value="1"/>
</dbReference>
<evidence type="ECO:0000256" key="8">
    <source>
        <dbReference type="ARBA" id="ARBA00031340"/>
    </source>
</evidence>
<organism evidence="11 12">
    <name type="scientific">Scytalidium lignicola</name>
    <name type="common">Hyphomycete</name>
    <dbReference type="NCBI Taxonomy" id="5539"/>
    <lineage>
        <taxon>Eukaryota</taxon>
        <taxon>Fungi</taxon>
        <taxon>Dikarya</taxon>
        <taxon>Ascomycota</taxon>
        <taxon>Pezizomycotina</taxon>
        <taxon>Leotiomycetes</taxon>
        <taxon>Leotiomycetes incertae sedis</taxon>
        <taxon>Scytalidium</taxon>
    </lineage>
</organism>
<feature type="non-terminal residue" evidence="11">
    <location>
        <position position="807"/>
    </location>
</feature>
<dbReference type="STRING" id="5539.A0A3E2HD29"/>
<dbReference type="AlphaFoldDB" id="A0A3E2HD29"/>
<evidence type="ECO:0000313" key="12">
    <source>
        <dbReference type="Proteomes" id="UP000258309"/>
    </source>
</evidence>
<dbReference type="Gene3D" id="1.20.58.1970">
    <property type="match status" value="1"/>
</dbReference>
<dbReference type="SMART" id="SM00762">
    <property type="entry name" value="Cog4"/>
    <property type="match status" value="1"/>
</dbReference>
<dbReference type="OrthoDB" id="47059at2759"/>
<dbReference type="PANTHER" id="PTHR24016:SF0">
    <property type="entry name" value="CONSERVED OLIGOMERIC GOLGI COMPLEX SUBUNIT 4"/>
    <property type="match status" value="1"/>
</dbReference>
<feature type="compositionally biased region" description="Polar residues" evidence="9">
    <location>
        <begin position="1"/>
        <end position="14"/>
    </location>
</feature>
<dbReference type="InterPro" id="IPR048680">
    <property type="entry name" value="COG4_N"/>
</dbReference>
<feature type="region of interest" description="Disordered" evidence="9">
    <location>
        <begin position="1"/>
        <end position="29"/>
    </location>
</feature>
<keyword evidence="5" id="KW-0653">Protein transport</keyword>
<feature type="region of interest" description="Disordered" evidence="9">
    <location>
        <begin position="350"/>
        <end position="376"/>
    </location>
</feature>
<reference evidence="11 12" key="1">
    <citation type="submission" date="2018-05" db="EMBL/GenBank/DDBJ databases">
        <title>Draft genome sequence of Scytalidium lignicola DSM 105466, a ubiquitous saprotrophic fungus.</title>
        <authorList>
            <person name="Buettner E."/>
            <person name="Gebauer A.M."/>
            <person name="Hofrichter M."/>
            <person name="Liers C."/>
            <person name="Kellner H."/>
        </authorList>
    </citation>
    <scope>NUCLEOTIDE SEQUENCE [LARGE SCALE GENOMIC DNA]</scope>
    <source>
        <strain evidence="11 12">DSM 105466</strain>
    </source>
</reference>
<evidence type="ECO:0000256" key="2">
    <source>
        <dbReference type="ARBA" id="ARBA00009215"/>
    </source>
</evidence>
<feature type="non-terminal residue" evidence="11">
    <location>
        <position position="1"/>
    </location>
</feature>
<dbReference type="InterPro" id="IPR048682">
    <property type="entry name" value="COG4"/>
</dbReference>
<evidence type="ECO:0000256" key="3">
    <source>
        <dbReference type="ARBA" id="ARBA00020975"/>
    </source>
</evidence>
<accession>A0A3E2HD29</accession>